<dbReference type="AlphaFoldDB" id="A0AA39L095"/>
<evidence type="ECO:0000313" key="1">
    <source>
        <dbReference type="EMBL" id="KAK0180192.1"/>
    </source>
</evidence>
<dbReference type="Proteomes" id="UP001168972">
    <property type="component" value="Unassembled WGS sequence"/>
</dbReference>
<name>A0AA39L095_MICHY</name>
<dbReference type="InterPro" id="IPR006631">
    <property type="entry name" value="DM4_12"/>
</dbReference>
<evidence type="ECO:0000313" key="2">
    <source>
        <dbReference type="Proteomes" id="UP001168972"/>
    </source>
</evidence>
<gene>
    <name evidence="1" type="ORF">PV327_005861</name>
</gene>
<comment type="caution">
    <text evidence="1">The sequence shown here is derived from an EMBL/GenBank/DDBJ whole genome shotgun (WGS) entry which is preliminary data.</text>
</comment>
<dbReference type="SMART" id="SM00718">
    <property type="entry name" value="DM4_12"/>
    <property type="match status" value="1"/>
</dbReference>
<reference evidence="1" key="1">
    <citation type="journal article" date="2023" name="bioRxiv">
        <title>Scaffold-level genome assemblies of two parasitoid biocontrol wasps reveal the parthenogenesis mechanism and an associated novel virus.</title>
        <authorList>
            <person name="Inwood S."/>
            <person name="Skelly J."/>
            <person name="Guhlin J."/>
            <person name="Harrop T."/>
            <person name="Goldson S."/>
            <person name="Dearden P."/>
        </authorList>
    </citation>
    <scope>NUCLEOTIDE SEQUENCE</scope>
    <source>
        <strain evidence="1">Lincoln</strain>
        <tissue evidence="1">Whole body</tissue>
    </source>
</reference>
<reference evidence="1" key="2">
    <citation type="submission" date="2023-03" db="EMBL/GenBank/DDBJ databases">
        <authorList>
            <person name="Inwood S.N."/>
            <person name="Skelly J.G."/>
            <person name="Guhlin J."/>
            <person name="Harrop T.W.R."/>
            <person name="Goldson S.G."/>
            <person name="Dearden P.K."/>
        </authorList>
    </citation>
    <scope>NUCLEOTIDE SEQUENCE</scope>
    <source>
        <strain evidence="1">Lincoln</strain>
        <tissue evidence="1">Whole body</tissue>
    </source>
</reference>
<accession>A0AA39L095</accession>
<organism evidence="1 2">
    <name type="scientific">Microctonus hyperodae</name>
    <name type="common">Parasitoid wasp</name>
    <dbReference type="NCBI Taxonomy" id="165561"/>
    <lineage>
        <taxon>Eukaryota</taxon>
        <taxon>Metazoa</taxon>
        <taxon>Ecdysozoa</taxon>
        <taxon>Arthropoda</taxon>
        <taxon>Hexapoda</taxon>
        <taxon>Insecta</taxon>
        <taxon>Pterygota</taxon>
        <taxon>Neoptera</taxon>
        <taxon>Endopterygota</taxon>
        <taxon>Hymenoptera</taxon>
        <taxon>Apocrita</taxon>
        <taxon>Ichneumonoidea</taxon>
        <taxon>Braconidae</taxon>
        <taxon>Euphorinae</taxon>
        <taxon>Microctonus</taxon>
    </lineage>
</organism>
<dbReference type="PANTHER" id="PTHR21398:SF21">
    <property type="entry name" value="AGAP004005-PA"/>
    <property type="match status" value="1"/>
</dbReference>
<dbReference type="PANTHER" id="PTHR21398">
    <property type="entry name" value="AGAP007094-PA"/>
    <property type="match status" value="1"/>
</dbReference>
<dbReference type="Pfam" id="PF07841">
    <property type="entry name" value="DM4_12"/>
    <property type="match status" value="1"/>
</dbReference>
<sequence length="236" mass="27556">MSPSTPLSSRNSEGNREEENSRELNVFVAFWSDYQQLIYLRGTTLEKSHWGQFADGKTKNYDNTNLLREKRYLLFPNPLDSETKLQVLFGLGLPMEEEISMTLGYVLKCNYNLPYNTTDFTQPYIRYQRDIKDDGMSRWELYRIFELALNSLGSGKACLLRAVCEAAENSFDERHGLFGELLHIFLNPSTTQESYKYYEDREYHAAELIGRLSIGECKSIFHECIQNPLDYFTIIR</sequence>
<proteinExistence type="predicted"/>
<dbReference type="EMBL" id="JAQQBR010000003">
    <property type="protein sequence ID" value="KAK0180192.1"/>
    <property type="molecule type" value="Genomic_DNA"/>
</dbReference>
<keyword evidence="2" id="KW-1185">Reference proteome</keyword>
<protein>
    <submittedName>
        <fullName evidence="1">Uncharacterized protein</fullName>
    </submittedName>
</protein>